<evidence type="ECO:0000256" key="4">
    <source>
        <dbReference type="ARBA" id="ARBA00023157"/>
    </source>
</evidence>
<reference evidence="7 8" key="1">
    <citation type="journal article" date="2016" name="Genome Biol. Evol.">
        <title>Gene Family Evolution Reflects Adaptation to Soil Environmental Stressors in the Genome of the Collembolan Orchesella cincta.</title>
        <authorList>
            <person name="Faddeeva-Vakhrusheva A."/>
            <person name="Derks M.F."/>
            <person name="Anvar S.Y."/>
            <person name="Agamennone V."/>
            <person name="Suring W."/>
            <person name="Smit S."/>
            <person name="van Straalen N.M."/>
            <person name="Roelofs D."/>
        </authorList>
    </citation>
    <scope>NUCLEOTIDE SEQUENCE [LARGE SCALE GENOMIC DNA]</scope>
    <source>
        <tissue evidence="7">Mixed pool</tissue>
    </source>
</reference>
<evidence type="ECO:0000256" key="3">
    <source>
        <dbReference type="ARBA" id="ARBA00023128"/>
    </source>
</evidence>
<dbReference type="OrthoDB" id="532630at2759"/>
<protein>
    <recommendedName>
        <fullName evidence="5">COX assembly mitochondrial protein</fullName>
    </recommendedName>
</protein>
<gene>
    <name evidence="7" type="ORF">Ocin01_08963</name>
</gene>
<evidence type="ECO:0000256" key="5">
    <source>
        <dbReference type="RuleBase" id="RU364104"/>
    </source>
</evidence>
<dbReference type="OMA" id="CHKEHNF"/>
<dbReference type="PROSITE" id="PS51808">
    <property type="entry name" value="CHCH"/>
    <property type="match status" value="1"/>
</dbReference>
<dbReference type="InterPro" id="IPR013892">
    <property type="entry name" value="Cyt_c_biogenesis_Cmc1-like"/>
</dbReference>
<comment type="subcellular location">
    <subcellularLocation>
        <location evidence="1 5">Mitochondrion</location>
    </subcellularLocation>
</comment>
<dbReference type="EMBL" id="LJIJ01000417">
    <property type="protein sequence ID" value="ODM97726.1"/>
    <property type="molecule type" value="Genomic_DNA"/>
</dbReference>
<dbReference type="Pfam" id="PF08583">
    <property type="entry name" value="Cmc1"/>
    <property type="match status" value="1"/>
</dbReference>
<keyword evidence="8" id="KW-1185">Reference proteome</keyword>
<feature type="region of interest" description="Disordered" evidence="6">
    <location>
        <begin position="53"/>
        <end position="82"/>
    </location>
</feature>
<evidence type="ECO:0000256" key="1">
    <source>
        <dbReference type="ARBA" id="ARBA00004173"/>
    </source>
</evidence>
<dbReference type="PANTHER" id="PTHR22977:SF1">
    <property type="entry name" value="COX ASSEMBLY MITOCHONDRIAL PROTEIN 2 HOMOLOG"/>
    <property type="match status" value="1"/>
</dbReference>
<dbReference type="Proteomes" id="UP000094527">
    <property type="component" value="Unassembled WGS sequence"/>
</dbReference>
<dbReference type="STRING" id="48709.A0A1D2MXF7"/>
<organism evidence="7 8">
    <name type="scientific">Orchesella cincta</name>
    <name type="common">Springtail</name>
    <name type="synonym">Podura cincta</name>
    <dbReference type="NCBI Taxonomy" id="48709"/>
    <lineage>
        <taxon>Eukaryota</taxon>
        <taxon>Metazoa</taxon>
        <taxon>Ecdysozoa</taxon>
        <taxon>Arthropoda</taxon>
        <taxon>Hexapoda</taxon>
        <taxon>Collembola</taxon>
        <taxon>Entomobryomorpha</taxon>
        <taxon>Entomobryoidea</taxon>
        <taxon>Orchesellidae</taxon>
        <taxon>Orchesellinae</taxon>
        <taxon>Orchesella</taxon>
    </lineage>
</organism>
<accession>A0A1D2MXF7</accession>
<dbReference type="GO" id="GO:0005739">
    <property type="term" value="C:mitochondrion"/>
    <property type="evidence" value="ECO:0007669"/>
    <property type="project" value="UniProtKB-SubCell"/>
</dbReference>
<evidence type="ECO:0000256" key="2">
    <source>
        <dbReference type="ARBA" id="ARBA00007347"/>
    </source>
</evidence>
<evidence type="ECO:0000313" key="7">
    <source>
        <dbReference type="EMBL" id="ODM97726.1"/>
    </source>
</evidence>
<keyword evidence="3 5" id="KW-0496">Mitochondrion</keyword>
<comment type="caution">
    <text evidence="7">The sequence shown here is derived from an EMBL/GenBank/DDBJ whole genome shotgun (WGS) entry which is preliminary data.</text>
</comment>
<evidence type="ECO:0000256" key="6">
    <source>
        <dbReference type="SAM" id="MobiDB-lite"/>
    </source>
</evidence>
<dbReference type="AlphaFoldDB" id="A0A1D2MXF7"/>
<dbReference type="PANTHER" id="PTHR22977">
    <property type="entry name" value="COX ASSEMBLY MITOCHONDRIAL PROTEIN"/>
    <property type="match status" value="1"/>
</dbReference>
<evidence type="ECO:0000313" key="8">
    <source>
        <dbReference type="Proteomes" id="UP000094527"/>
    </source>
</evidence>
<sequence>MHSDLSANLHTPECNKLISALFQCHRENKFRKFLGACNDANWEMLKCLKKEREERRRTNAENGAKRREKLRGIPVSNDNQQS</sequence>
<proteinExistence type="inferred from homology"/>
<comment type="similarity">
    <text evidence="2 5">Belongs to the CMC family.</text>
</comment>
<name>A0A1D2MXF7_ORCCI</name>
<feature type="compositionally biased region" description="Basic and acidic residues" evidence="6">
    <location>
        <begin position="53"/>
        <end position="65"/>
    </location>
</feature>
<keyword evidence="4" id="KW-1015">Disulfide bond</keyword>